<dbReference type="EMBL" id="JBITYG010000002">
    <property type="protein sequence ID" value="MFI9100801.1"/>
    <property type="molecule type" value="Genomic_DNA"/>
</dbReference>
<dbReference type="SFLD" id="SFLDS00005">
    <property type="entry name" value="Isoprenoid_Synthase_Type_I"/>
    <property type="match status" value="1"/>
</dbReference>
<gene>
    <name evidence="3" type="ORF">ACIGXA_09755</name>
</gene>
<protein>
    <recommendedName>
        <fullName evidence="2">Terpene synthase</fullName>
        <ecNumber evidence="2">4.2.3.-</ecNumber>
    </recommendedName>
</protein>
<dbReference type="Proteomes" id="UP001614394">
    <property type="component" value="Unassembled WGS sequence"/>
</dbReference>
<comment type="cofactor">
    <cofactor evidence="2">
        <name>Mg(2+)</name>
        <dbReference type="ChEBI" id="CHEBI:18420"/>
    </cofactor>
</comment>
<comment type="caution">
    <text evidence="3">The sequence shown here is derived from an EMBL/GenBank/DDBJ whole genome shotgun (WGS) entry which is preliminary data.</text>
</comment>
<dbReference type="EC" id="4.2.3.-" evidence="2"/>
<keyword evidence="4" id="KW-1185">Reference proteome</keyword>
<dbReference type="SFLD" id="SFLDG01020">
    <property type="entry name" value="Terpene_Cyclase_Like_2"/>
    <property type="match status" value="1"/>
</dbReference>
<dbReference type="PANTHER" id="PTHR35201">
    <property type="entry name" value="TERPENE SYNTHASE"/>
    <property type="match status" value="1"/>
</dbReference>
<keyword evidence="2" id="KW-0460">Magnesium</keyword>
<dbReference type="PANTHER" id="PTHR35201:SF4">
    <property type="entry name" value="BETA-PINACENE SYNTHASE-RELATED"/>
    <property type="match status" value="1"/>
</dbReference>
<dbReference type="RefSeq" id="WP_399646436.1">
    <property type="nucleotide sequence ID" value="NZ_JBITYG010000002.1"/>
</dbReference>
<evidence type="ECO:0000256" key="2">
    <source>
        <dbReference type="RuleBase" id="RU366034"/>
    </source>
</evidence>
<accession>A0ABW8C5W5</accession>
<dbReference type="SUPFAM" id="SSF48576">
    <property type="entry name" value="Terpenoid synthases"/>
    <property type="match status" value="1"/>
</dbReference>
<organism evidence="3 4">
    <name type="scientific">Streptomyces fildesensis</name>
    <dbReference type="NCBI Taxonomy" id="375757"/>
    <lineage>
        <taxon>Bacteria</taxon>
        <taxon>Bacillati</taxon>
        <taxon>Actinomycetota</taxon>
        <taxon>Actinomycetes</taxon>
        <taxon>Kitasatosporales</taxon>
        <taxon>Streptomycetaceae</taxon>
        <taxon>Streptomyces</taxon>
    </lineage>
</organism>
<evidence type="ECO:0000313" key="3">
    <source>
        <dbReference type="EMBL" id="MFI9100801.1"/>
    </source>
</evidence>
<dbReference type="Pfam" id="PF19086">
    <property type="entry name" value="Terpene_syn_C_2"/>
    <property type="match status" value="1"/>
</dbReference>
<keyword evidence="1 2" id="KW-0456">Lyase</keyword>
<dbReference type="InterPro" id="IPR034686">
    <property type="entry name" value="Terpene_cyclase-like_2"/>
</dbReference>
<evidence type="ECO:0000256" key="1">
    <source>
        <dbReference type="ARBA" id="ARBA00023239"/>
    </source>
</evidence>
<name>A0ABW8C5W5_9ACTN</name>
<reference evidence="3 4" key="1">
    <citation type="submission" date="2024-10" db="EMBL/GenBank/DDBJ databases">
        <title>The Natural Products Discovery Center: Release of the First 8490 Sequenced Strains for Exploring Actinobacteria Biosynthetic Diversity.</title>
        <authorList>
            <person name="Kalkreuter E."/>
            <person name="Kautsar S.A."/>
            <person name="Yang D."/>
            <person name="Bader C.D."/>
            <person name="Teijaro C.N."/>
            <person name="Fluegel L."/>
            <person name="Davis C.M."/>
            <person name="Simpson J.R."/>
            <person name="Lauterbach L."/>
            <person name="Steele A.D."/>
            <person name="Gui C."/>
            <person name="Meng S."/>
            <person name="Li G."/>
            <person name="Viehrig K."/>
            <person name="Ye F."/>
            <person name="Su P."/>
            <person name="Kiefer A.F."/>
            <person name="Nichols A."/>
            <person name="Cepeda A.J."/>
            <person name="Yan W."/>
            <person name="Fan B."/>
            <person name="Jiang Y."/>
            <person name="Adhikari A."/>
            <person name="Zheng C.-J."/>
            <person name="Schuster L."/>
            <person name="Cowan T.M."/>
            <person name="Smanski M.J."/>
            <person name="Chevrette M.G."/>
            <person name="De Carvalho L.P.S."/>
            <person name="Shen B."/>
        </authorList>
    </citation>
    <scope>NUCLEOTIDE SEQUENCE [LARGE SCALE GENOMIC DNA]</scope>
    <source>
        <strain evidence="3 4">NPDC053399</strain>
    </source>
</reference>
<sequence>MATRTAPELPPFTLECPPIWCPVPARTHPQADGIDDHLLDWVKRTDLIRSRAAAERFHAAGFGEFAARVYPRATRLHLVAEWQAFNWIVDDRLDEGYLEGTYQEREDVVRDLVAQLPLDLRAPRASGPLTAALSDLWQRTASQHSWAWRERFATHYVDFLAFTLLPHSDPEKSQESPSDVTAFVRRRRLNSGCEMSFDLIETANAREVPASVARSDAYRAVRLAANDVISWTNDMFSIRKENARGDQDHLAAVLRNDTGGTWEEALTHASDLVEALTRDFLEAAADLRAVRGVYGLDEDAWTLVDESLTDLGEWIAGSLSWHRWSPRYRDVETTEAGAVPTYIERHLV</sequence>
<comment type="similarity">
    <text evidence="2">Belongs to the terpene synthase family.</text>
</comment>
<proteinExistence type="inferred from homology"/>
<evidence type="ECO:0000313" key="4">
    <source>
        <dbReference type="Proteomes" id="UP001614394"/>
    </source>
</evidence>
<dbReference type="Gene3D" id="1.10.600.10">
    <property type="entry name" value="Farnesyl Diphosphate Synthase"/>
    <property type="match status" value="1"/>
</dbReference>
<keyword evidence="2" id="KW-0479">Metal-binding</keyword>
<dbReference type="InterPro" id="IPR008949">
    <property type="entry name" value="Isoprenoid_synthase_dom_sf"/>
</dbReference>